<evidence type="ECO:0000256" key="1">
    <source>
        <dbReference type="SAM" id="MobiDB-lite"/>
    </source>
</evidence>
<organism evidence="2">
    <name type="scientific">marine sediment metagenome</name>
    <dbReference type="NCBI Taxonomy" id="412755"/>
    <lineage>
        <taxon>unclassified sequences</taxon>
        <taxon>metagenomes</taxon>
        <taxon>ecological metagenomes</taxon>
    </lineage>
</organism>
<feature type="region of interest" description="Disordered" evidence="1">
    <location>
        <begin position="134"/>
        <end position="165"/>
    </location>
</feature>
<protein>
    <recommendedName>
        <fullName evidence="3">Response regulatory domain-containing protein</fullName>
    </recommendedName>
</protein>
<dbReference type="AlphaFoldDB" id="A0A0F9WXK8"/>
<name>A0A0F9WXK8_9ZZZZ</name>
<comment type="caution">
    <text evidence="2">The sequence shown here is derived from an EMBL/GenBank/DDBJ whole genome shotgun (WGS) entry which is preliminary data.</text>
</comment>
<evidence type="ECO:0008006" key="3">
    <source>
        <dbReference type="Google" id="ProtNLM"/>
    </source>
</evidence>
<reference evidence="2" key="1">
    <citation type="journal article" date="2015" name="Nature">
        <title>Complex archaea that bridge the gap between prokaryotes and eukaryotes.</title>
        <authorList>
            <person name="Spang A."/>
            <person name="Saw J.H."/>
            <person name="Jorgensen S.L."/>
            <person name="Zaremba-Niedzwiedzka K."/>
            <person name="Martijn J."/>
            <person name="Lind A.E."/>
            <person name="van Eijk R."/>
            <person name="Schleper C."/>
            <person name="Guy L."/>
            <person name="Ettema T.J."/>
        </authorList>
    </citation>
    <scope>NUCLEOTIDE SEQUENCE</scope>
</reference>
<accession>A0A0F9WXK8</accession>
<gene>
    <name evidence="2" type="ORF">LCGC14_0295830</name>
</gene>
<dbReference type="EMBL" id="LAZR01000180">
    <property type="protein sequence ID" value="KKN83758.1"/>
    <property type="molecule type" value="Genomic_DNA"/>
</dbReference>
<evidence type="ECO:0000313" key="2">
    <source>
        <dbReference type="EMBL" id="KKN83758.1"/>
    </source>
</evidence>
<sequence>MMKFCSGGLGPGSSSVCRDGRHLNTLRVVVVSREDSFAGGDPVGKMLRGLKCVCVRTPYEGAAELLAEGAAALVIELAQMTPTHLRLLQIARAAHAPVLGFGPLGPGTSSEDVNGVRLVDRDELAEQLQQVLAAGKQDQPPAATPAEPEPTIPPAAHVDETPVPLHPEDRAMMAAARKFLAERGVSVDDLLDDDA</sequence>
<proteinExistence type="predicted"/>